<keyword evidence="2" id="KW-1185">Reference proteome</keyword>
<evidence type="ECO:0008006" key="3">
    <source>
        <dbReference type="Google" id="ProtNLM"/>
    </source>
</evidence>
<dbReference type="Proteomes" id="UP000076226">
    <property type="component" value="Chromosome"/>
</dbReference>
<reference evidence="1 2" key="1">
    <citation type="submission" date="2016-02" db="EMBL/GenBank/DDBJ databases">
        <title>Complete genome sequence of Geobacillus subterraneus KCTC 3922T.</title>
        <authorList>
            <person name="Lee D.-W."/>
            <person name="Lee Y.-J."/>
            <person name="Lee S.-J."/>
            <person name="Park G.-S."/>
            <person name="Lee S.-J."/>
            <person name="Shin J.-H."/>
        </authorList>
    </citation>
    <scope>NUCLEOTIDE SEQUENCE [LARGE SCALE GENOMIC DNA]</scope>
    <source>
        <strain evidence="1 2">KCTC 3922</strain>
    </source>
</reference>
<evidence type="ECO:0000313" key="1">
    <source>
        <dbReference type="EMBL" id="AMX83184.1"/>
    </source>
</evidence>
<proteinExistence type="predicted"/>
<dbReference type="EMBL" id="CP014342">
    <property type="protein sequence ID" value="AMX83184.1"/>
    <property type="molecule type" value="Genomic_DNA"/>
</dbReference>
<accession>A0ABN4NF35</accession>
<name>A0ABN4NF35_9BACL</name>
<gene>
    <name evidence="1" type="ORF">GS3922_05520</name>
</gene>
<evidence type="ECO:0000313" key="2">
    <source>
        <dbReference type="Proteomes" id="UP000076226"/>
    </source>
</evidence>
<organism evidence="1 2">
    <name type="scientific">Geobacillus subterraneus</name>
    <dbReference type="NCBI Taxonomy" id="129338"/>
    <lineage>
        <taxon>Bacteria</taxon>
        <taxon>Bacillati</taxon>
        <taxon>Bacillota</taxon>
        <taxon>Bacilli</taxon>
        <taxon>Bacillales</taxon>
        <taxon>Anoxybacillaceae</taxon>
        <taxon>Geobacillus</taxon>
    </lineage>
</organism>
<sequence>MFSIRGGTVVKANFERMIQEYRGDMESVYQTWFIDNDQRLKAFRTIRNGVIEVIKDIDNNTFGNDFKGSSLEIVVTAIAEQKQVFEGAAHAFYWKPKLRIPDIYENERNKKAFGRFLKSCLQATTEKQLIEEIVKLDQLQIKGLGPAVANILYFLHPTVFPPFNTAIVKGFNLLFDQKIKLGSWQEYLKMREIILDFNEKYRNLLSKDLGAVGGLLFEIGTGRLVISENYEITLENMEKQTKAKMKRHSEVINDAIEENDHSEMQYHLARLGKALGYDVWIAQNDHKREWNNQKLGEFSLKRLNLPNISQSIKETIALIDVIWLDKKERIVGAFEVEKSTSIYSGILRLYDLALTMSENQTKFYLVAPDKREKEIKAQLLRPSIRHSNACQISYILFSELRCDCDAMCKFGTDIGVLDKISRNVG</sequence>
<protein>
    <recommendedName>
        <fullName evidence="3">Type II restriction endonuclease</fullName>
    </recommendedName>
</protein>